<dbReference type="KEGG" id="cmb:CSW64_06680"/>
<evidence type="ECO:0000259" key="5">
    <source>
        <dbReference type="PROSITE" id="PS50931"/>
    </source>
</evidence>
<reference evidence="6 7" key="1">
    <citation type="submission" date="2017-10" db="EMBL/GenBank/DDBJ databases">
        <title>Genome sequence of Caulobacter mirabilis FWC38.</title>
        <authorList>
            <person name="Fiebig A."/>
            <person name="Crosson S."/>
        </authorList>
    </citation>
    <scope>NUCLEOTIDE SEQUENCE [LARGE SCALE GENOMIC DNA]</scope>
    <source>
        <strain evidence="6 7">FWC 38</strain>
    </source>
</reference>
<keyword evidence="7" id="KW-1185">Reference proteome</keyword>
<evidence type="ECO:0000256" key="4">
    <source>
        <dbReference type="ARBA" id="ARBA00023163"/>
    </source>
</evidence>
<dbReference type="GO" id="GO:0043565">
    <property type="term" value="F:sequence-specific DNA binding"/>
    <property type="evidence" value="ECO:0007669"/>
    <property type="project" value="TreeGrafter"/>
</dbReference>
<dbReference type="PANTHER" id="PTHR30537:SF26">
    <property type="entry name" value="GLYCINE CLEAVAGE SYSTEM TRANSCRIPTIONAL ACTIVATOR"/>
    <property type="match status" value="1"/>
</dbReference>
<accession>A0A2D2AVW9</accession>
<sequence>MSDILATIPLSAIRLFEAAARLKSFTRAAEELGVTQAAVSWQVKALEKRLDQPLFQRLPREIVLTPAGERLSRAATEAITVLRTAFSDLVDTGEGVLAITTLQTIANQWLAPRLGSFQLANPKLAVRLETDGRMVDLTREPFDVAIRAGGGEWPGLESHFLFPSELTPLCTPGLRERLGGLARPEDLIDAPLIGLPEEWAAWFRAAGVAAPERTALAPRLTGDAQMIEVASALAGQGVALGSPILFAAEIAAGRLARPFEATFALNGGHWLAYPRDRRRSPKIAAFRDWLLACAATAS</sequence>
<dbReference type="GO" id="GO:0003700">
    <property type="term" value="F:DNA-binding transcription factor activity"/>
    <property type="evidence" value="ECO:0007669"/>
    <property type="project" value="InterPro"/>
</dbReference>
<dbReference type="EMBL" id="CP024201">
    <property type="protein sequence ID" value="ATQ42121.1"/>
    <property type="molecule type" value="Genomic_DNA"/>
</dbReference>
<dbReference type="PRINTS" id="PR00039">
    <property type="entry name" value="HTHLYSR"/>
</dbReference>
<evidence type="ECO:0000313" key="7">
    <source>
        <dbReference type="Proteomes" id="UP000228945"/>
    </source>
</evidence>
<dbReference type="OrthoDB" id="9807765at2"/>
<dbReference type="InterPro" id="IPR000847">
    <property type="entry name" value="LysR_HTH_N"/>
</dbReference>
<dbReference type="Pfam" id="PF03466">
    <property type="entry name" value="LysR_substrate"/>
    <property type="match status" value="1"/>
</dbReference>
<dbReference type="Gene3D" id="3.40.190.10">
    <property type="entry name" value="Periplasmic binding protein-like II"/>
    <property type="match status" value="2"/>
</dbReference>
<dbReference type="FunFam" id="1.10.10.10:FF:000001">
    <property type="entry name" value="LysR family transcriptional regulator"/>
    <property type="match status" value="1"/>
</dbReference>
<dbReference type="SUPFAM" id="SSF46785">
    <property type="entry name" value="Winged helix' DNA-binding domain"/>
    <property type="match status" value="1"/>
</dbReference>
<evidence type="ECO:0000256" key="2">
    <source>
        <dbReference type="ARBA" id="ARBA00023015"/>
    </source>
</evidence>
<keyword evidence="2" id="KW-0805">Transcription regulation</keyword>
<keyword evidence="3" id="KW-0238">DNA-binding</keyword>
<dbReference type="InterPro" id="IPR058163">
    <property type="entry name" value="LysR-type_TF_proteobact-type"/>
</dbReference>
<dbReference type="InterPro" id="IPR036388">
    <property type="entry name" value="WH-like_DNA-bd_sf"/>
</dbReference>
<dbReference type="PANTHER" id="PTHR30537">
    <property type="entry name" value="HTH-TYPE TRANSCRIPTIONAL REGULATOR"/>
    <property type="match status" value="1"/>
</dbReference>
<organism evidence="6 7">
    <name type="scientific">Caulobacter mirabilis</name>
    <dbReference type="NCBI Taxonomy" id="69666"/>
    <lineage>
        <taxon>Bacteria</taxon>
        <taxon>Pseudomonadati</taxon>
        <taxon>Pseudomonadota</taxon>
        <taxon>Alphaproteobacteria</taxon>
        <taxon>Caulobacterales</taxon>
        <taxon>Caulobacteraceae</taxon>
        <taxon>Caulobacter</taxon>
    </lineage>
</organism>
<keyword evidence="4" id="KW-0804">Transcription</keyword>
<dbReference type="InterPro" id="IPR005119">
    <property type="entry name" value="LysR_subst-bd"/>
</dbReference>
<evidence type="ECO:0000256" key="3">
    <source>
        <dbReference type="ARBA" id="ARBA00023125"/>
    </source>
</evidence>
<protein>
    <submittedName>
        <fullName evidence="6">LysR family transcriptional regulator</fullName>
    </submittedName>
</protein>
<dbReference type="PROSITE" id="PS50931">
    <property type="entry name" value="HTH_LYSR"/>
    <property type="match status" value="1"/>
</dbReference>
<dbReference type="Pfam" id="PF00126">
    <property type="entry name" value="HTH_1"/>
    <property type="match status" value="1"/>
</dbReference>
<dbReference type="GO" id="GO:0006351">
    <property type="term" value="P:DNA-templated transcription"/>
    <property type="evidence" value="ECO:0007669"/>
    <property type="project" value="TreeGrafter"/>
</dbReference>
<dbReference type="Gene3D" id="1.10.10.10">
    <property type="entry name" value="Winged helix-like DNA-binding domain superfamily/Winged helix DNA-binding domain"/>
    <property type="match status" value="1"/>
</dbReference>
<dbReference type="SUPFAM" id="SSF53850">
    <property type="entry name" value="Periplasmic binding protein-like II"/>
    <property type="match status" value="1"/>
</dbReference>
<proteinExistence type="inferred from homology"/>
<dbReference type="AlphaFoldDB" id="A0A2D2AVW9"/>
<dbReference type="RefSeq" id="WP_099621378.1">
    <property type="nucleotide sequence ID" value="NZ_CP024201.1"/>
</dbReference>
<dbReference type="Proteomes" id="UP000228945">
    <property type="component" value="Chromosome"/>
</dbReference>
<evidence type="ECO:0000256" key="1">
    <source>
        <dbReference type="ARBA" id="ARBA00009437"/>
    </source>
</evidence>
<comment type="similarity">
    <text evidence="1">Belongs to the LysR transcriptional regulatory family.</text>
</comment>
<name>A0A2D2AVW9_9CAUL</name>
<dbReference type="InterPro" id="IPR036390">
    <property type="entry name" value="WH_DNA-bd_sf"/>
</dbReference>
<evidence type="ECO:0000313" key="6">
    <source>
        <dbReference type="EMBL" id="ATQ42121.1"/>
    </source>
</evidence>
<gene>
    <name evidence="6" type="ORF">CSW64_06680</name>
</gene>
<feature type="domain" description="HTH lysR-type" evidence="5">
    <location>
        <begin position="8"/>
        <end position="65"/>
    </location>
</feature>
<dbReference type="CDD" id="cd08432">
    <property type="entry name" value="PBP2_GcdR_TrpI_HvrB_AmpR_like"/>
    <property type="match status" value="1"/>
</dbReference>